<accession>A0A816H263</accession>
<feature type="non-terminal residue" evidence="1">
    <location>
        <position position="106"/>
    </location>
</feature>
<dbReference type="Proteomes" id="UP000681722">
    <property type="component" value="Unassembled WGS sequence"/>
</dbReference>
<evidence type="ECO:0000313" key="2">
    <source>
        <dbReference type="EMBL" id="CAF4680089.1"/>
    </source>
</evidence>
<dbReference type="EMBL" id="CAJOBC010153782">
    <property type="protein sequence ID" value="CAF4680089.1"/>
    <property type="molecule type" value="Genomic_DNA"/>
</dbReference>
<evidence type="ECO:0000313" key="1">
    <source>
        <dbReference type="EMBL" id="CAF1680432.1"/>
    </source>
</evidence>
<protein>
    <submittedName>
        <fullName evidence="1">Uncharacterized protein</fullName>
    </submittedName>
</protein>
<reference evidence="1" key="1">
    <citation type="submission" date="2021-02" db="EMBL/GenBank/DDBJ databases">
        <authorList>
            <person name="Nowell W R."/>
        </authorList>
    </citation>
    <scope>NUCLEOTIDE SEQUENCE</scope>
</reference>
<gene>
    <name evidence="1" type="ORF">GPM918_LOCUS46583</name>
    <name evidence="2" type="ORF">SRO942_LOCUS51044</name>
</gene>
<dbReference type="OrthoDB" id="10067722at2759"/>
<dbReference type="EMBL" id="CAJNOQ010066237">
    <property type="protein sequence ID" value="CAF1680432.1"/>
    <property type="molecule type" value="Genomic_DNA"/>
</dbReference>
<organism evidence="1 3">
    <name type="scientific">Didymodactylos carnosus</name>
    <dbReference type="NCBI Taxonomy" id="1234261"/>
    <lineage>
        <taxon>Eukaryota</taxon>
        <taxon>Metazoa</taxon>
        <taxon>Spiralia</taxon>
        <taxon>Gnathifera</taxon>
        <taxon>Rotifera</taxon>
        <taxon>Eurotatoria</taxon>
        <taxon>Bdelloidea</taxon>
        <taxon>Philodinida</taxon>
        <taxon>Philodinidae</taxon>
        <taxon>Didymodactylos</taxon>
    </lineage>
</organism>
<comment type="caution">
    <text evidence="1">The sequence shown here is derived from an EMBL/GenBank/DDBJ whole genome shotgun (WGS) entry which is preliminary data.</text>
</comment>
<sequence length="106" mass="11866">METHHLMSLFSVLLNSTDVDGIFALYKQIVHIYGDPDSKNSSDTLALLLSESDLSNLDINPFLEESYVQDDKPNKQDFLDEIDVTTDPIIHQSPFNIKACADIPAL</sequence>
<proteinExistence type="predicted"/>
<dbReference type="Proteomes" id="UP000663829">
    <property type="component" value="Unassembled WGS sequence"/>
</dbReference>
<evidence type="ECO:0000313" key="3">
    <source>
        <dbReference type="Proteomes" id="UP000663829"/>
    </source>
</evidence>
<dbReference type="AlphaFoldDB" id="A0A816H263"/>
<keyword evidence="3" id="KW-1185">Reference proteome</keyword>
<name>A0A816H263_9BILA</name>